<keyword evidence="2" id="KW-1185">Reference proteome</keyword>
<evidence type="ECO:0000313" key="1">
    <source>
        <dbReference type="EMBL" id="PQQ10245.1"/>
    </source>
</evidence>
<evidence type="ECO:0000313" key="2">
    <source>
        <dbReference type="Proteomes" id="UP000250321"/>
    </source>
</evidence>
<dbReference type="EMBL" id="PJQY01000531">
    <property type="protein sequence ID" value="PQQ10245.1"/>
    <property type="molecule type" value="Genomic_DNA"/>
</dbReference>
<organism evidence="1 2">
    <name type="scientific">Prunus yedoensis var. nudiflora</name>
    <dbReference type="NCBI Taxonomy" id="2094558"/>
    <lineage>
        <taxon>Eukaryota</taxon>
        <taxon>Viridiplantae</taxon>
        <taxon>Streptophyta</taxon>
        <taxon>Embryophyta</taxon>
        <taxon>Tracheophyta</taxon>
        <taxon>Spermatophyta</taxon>
        <taxon>Magnoliopsida</taxon>
        <taxon>eudicotyledons</taxon>
        <taxon>Gunneridae</taxon>
        <taxon>Pentapetalae</taxon>
        <taxon>rosids</taxon>
        <taxon>fabids</taxon>
        <taxon>Rosales</taxon>
        <taxon>Rosaceae</taxon>
        <taxon>Amygdaloideae</taxon>
        <taxon>Amygdaleae</taxon>
        <taxon>Prunus</taxon>
    </lineage>
</organism>
<accession>A0A314YNW3</accession>
<sequence>MRGIRMCWKSSADGNGRSATVCSFLTSTVMRITSARSLILTRTCLRFNKL</sequence>
<proteinExistence type="predicted"/>
<protein>
    <submittedName>
        <fullName evidence="1">Uncharacterized protein</fullName>
    </submittedName>
</protein>
<dbReference type="AlphaFoldDB" id="A0A314YNW3"/>
<name>A0A314YNW3_PRUYE</name>
<comment type="caution">
    <text evidence="1">The sequence shown here is derived from an EMBL/GenBank/DDBJ whole genome shotgun (WGS) entry which is preliminary data.</text>
</comment>
<reference evidence="1 2" key="1">
    <citation type="submission" date="2018-02" db="EMBL/GenBank/DDBJ databases">
        <title>Draft genome of wild Prunus yedoensis var. nudiflora.</title>
        <authorList>
            <person name="Baek S."/>
            <person name="Kim J.-H."/>
            <person name="Choi K."/>
            <person name="Kim G.-B."/>
            <person name="Cho A."/>
            <person name="Jang H."/>
            <person name="Shin C.-H."/>
            <person name="Yu H.-J."/>
            <person name="Mun J.-H."/>
        </authorList>
    </citation>
    <scope>NUCLEOTIDE SEQUENCE [LARGE SCALE GENOMIC DNA]</scope>
    <source>
        <strain evidence="2">cv. Jeju island</strain>
        <tissue evidence="1">Leaf</tissue>
    </source>
</reference>
<dbReference type="Proteomes" id="UP000250321">
    <property type="component" value="Unassembled WGS sequence"/>
</dbReference>
<gene>
    <name evidence="1" type="ORF">Pyn_30192</name>
</gene>